<accession>A0A0L0S323</accession>
<evidence type="ECO:0000313" key="3">
    <source>
        <dbReference type="Proteomes" id="UP000054350"/>
    </source>
</evidence>
<dbReference type="AlphaFoldDB" id="A0A0L0S323"/>
<dbReference type="PROSITE" id="PS51382">
    <property type="entry name" value="SPX"/>
    <property type="match status" value="1"/>
</dbReference>
<gene>
    <name evidence="2" type="ORF">AMAG_02550</name>
</gene>
<reference evidence="2 3" key="1">
    <citation type="submission" date="2009-11" db="EMBL/GenBank/DDBJ databases">
        <title>Annotation of Allomyces macrogynus ATCC 38327.</title>
        <authorList>
            <consortium name="The Broad Institute Genome Sequencing Platform"/>
            <person name="Russ C."/>
            <person name="Cuomo C."/>
            <person name="Burger G."/>
            <person name="Gray M.W."/>
            <person name="Holland P.W.H."/>
            <person name="King N."/>
            <person name="Lang F.B.F."/>
            <person name="Roger A.J."/>
            <person name="Ruiz-Trillo I."/>
            <person name="Young S.K."/>
            <person name="Zeng Q."/>
            <person name="Gargeya S."/>
            <person name="Fitzgerald M."/>
            <person name="Haas B."/>
            <person name="Abouelleil A."/>
            <person name="Alvarado L."/>
            <person name="Arachchi H.M."/>
            <person name="Berlin A."/>
            <person name="Chapman S.B."/>
            <person name="Gearin G."/>
            <person name="Goldberg J."/>
            <person name="Griggs A."/>
            <person name="Gujja S."/>
            <person name="Hansen M."/>
            <person name="Heiman D."/>
            <person name="Howarth C."/>
            <person name="Larimer J."/>
            <person name="Lui A."/>
            <person name="MacDonald P.J.P."/>
            <person name="McCowen C."/>
            <person name="Montmayeur A."/>
            <person name="Murphy C."/>
            <person name="Neiman D."/>
            <person name="Pearson M."/>
            <person name="Priest M."/>
            <person name="Roberts A."/>
            <person name="Saif S."/>
            <person name="Shea T."/>
            <person name="Sisk P."/>
            <person name="Stolte C."/>
            <person name="Sykes S."/>
            <person name="Wortman J."/>
            <person name="Nusbaum C."/>
            <person name="Birren B."/>
        </authorList>
    </citation>
    <scope>NUCLEOTIDE SEQUENCE [LARGE SCALE GENOMIC DNA]</scope>
    <source>
        <strain evidence="2 3">ATCC 38327</strain>
    </source>
</reference>
<protein>
    <recommendedName>
        <fullName evidence="1">SPX domain-containing protein</fullName>
    </recommendedName>
</protein>
<feature type="domain" description="SPX" evidence="1">
    <location>
        <begin position="1"/>
        <end position="183"/>
    </location>
</feature>
<evidence type="ECO:0000313" key="2">
    <source>
        <dbReference type="EMBL" id="KNE56774.1"/>
    </source>
</evidence>
<organism evidence="2 3">
    <name type="scientific">Allomyces macrogynus (strain ATCC 38327)</name>
    <name type="common">Allomyces javanicus var. macrogynus</name>
    <dbReference type="NCBI Taxonomy" id="578462"/>
    <lineage>
        <taxon>Eukaryota</taxon>
        <taxon>Fungi</taxon>
        <taxon>Fungi incertae sedis</taxon>
        <taxon>Blastocladiomycota</taxon>
        <taxon>Blastocladiomycetes</taxon>
        <taxon>Blastocladiales</taxon>
        <taxon>Blastocladiaceae</taxon>
        <taxon>Allomyces</taxon>
    </lineage>
</organism>
<dbReference type="InterPro" id="IPR004331">
    <property type="entry name" value="SPX_dom"/>
</dbReference>
<proteinExistence type="predicted"/>
<dbReference type="Proteomes" id="UP000054350">
    <property type="component" value="Unassembled WGS sequence"/>
</dbReference>
<sequence length="222" mass="24663">MKFGKRLQAAMAESETDACEYLDYHALKKRLKECHEAHADSTRLAPPGRSARPSTADLAAVDNYAPFLRDLEHAIDAVERAYWTNVRVARAATALAASQYWAELFDAGVIPAAPGPPIRPHDAGTATRPAVLAATRLAARMARIDARLDRADLARTWSKAGVRKILKKIDRATGWGTVAVVLDKVADTRRFWWGTELEEARKEVARLRHEARARRWESVVAS</sequence>
<dbReference type="EMBL" id="GG745330">
    <property type="protein sequence ID" value="KNE56774.1"/>
    <property type="molecule type" value="Genomic_DNA"/>
</dbReference>
<name>A0A0L0S323_ALLM3</name>
<evidence type="ECO:0000259" key="1">
    <source>
        <dbReference type="PROSITE" id="PS51382"/>
    </source>
</evidence>
<dbReference type="VEuPathDB" id="FungiDB:AMAG_02550"/>
<keyword evidence="3" id="KW-1185">Reference proteome</keyword>
<reference evidence="3" key="2">
    <citation type="submission" date="2009-11" db="EMBL/GenBank/DDBJ databases">
        <title>The Genome Sequence of Allomyces macrogynus strain ATCC 38327.</title>
        <authorList>
            <consortium name="The Broad Institute Genome Sequencing Platform"/>
            <person name="Russ C."/>
            <person name="Cuomo C."/>
            <person name="Shea T."/>
            <person name="Young S.K."/>
            <person name="Zeng Q."/>
            <person name="Koehrsen M."/>
            <person name="Haas B."/>
            <person name="Borodovsky M."/>
            <person name="Guigo R."/>
            <person name="Alvarado L."/>
            <person name="Berlin A."/>
            <person name="Borenstein D."/>
            <person name="Chen Z."/>
            <person name="Engels R."/>
            <person name="Freedman E."/>
            <person name="Gellesch M."/>
            <person name="Goldberg J."/>
            <person name="Griggs A."/>
            <person name="Gujja S."/>
            <person name="Heiman D."/>
            <person name="Hepburn T."/>
            <person name="Howarth C."/>
            <person name="Jen D."/>
            <person name="Larson L."/>
            <person name="Lewis B."/>
            <person name="Mehta T."/>
            <person name="Park D."/>
            <person name="Pearson M."/>
            <person name="Roberts A."/>
            <person name="Saif S."/>
            <person name="Shenoy N."/>
            <person name="Sisk P."/>
            <person name="Stolte C."/>
            <person name="Sykes S."/>
            <person name="Walk T."/>
            <person name="White J."/>
            <person name="Yandava C."/>
            <person name="Burger G."/>
            <person name="Gray M.W."/>
            <person name="Holland P.W.H."/>
            <person name="King N."/>
            <person name="Lang F.B.F."/>
            <person name="Roger A.J."/>
            <person name="Ruiz-Trillo I."/>
            <person name="Lander E."/>
            <person name="Nusbaum C."/>
        </authorList>
    </citation>
    <scope>NUCLEOTIDE SEQUENCE [LARGE SCALE GENOMIC DNA]</scope>
    <source>
        <strain evidence="3">ATCC 38327</strain>
    </source>
</reference>
<dbReference type="OrthoDB" id="5567467at2759"/>